<protein>
    <submittedName>
        <fullName evidence="2">Uncharacterized protein</fullName>
    </submittedName>
</protein>
<dbReference type="Proteomes" id="UP000027581">
    <property type="component" value="Unassembled WGS sequence"/>
</dbReference>
<evidence type="ECO:0000313" key="2">
    <source>
        <dbReference type="EMBL" id="CDO64414.1"/>
    </source>
</evidence>
<dbReference type="VEuPathDB" id="PlasmoDB:PRG01_0943100"/>
<name>A0A060RXT6_PLARE</name>
<dbReference type="PhylomeDB" id="A0A060RXT6"/>
<reference evidence="2" key="2">
    <citation type="submission" date="2014-05" db="EMBL/GenBank/DDBJ databases">
        <title>The genome sequences of chimpanzee malaria parasites reveal the path to human adaptation.</title>
        <authorList>
            <person name="Otto T.D."/>
            <person name="Rayner J.C."/>
            <person name="Boehme U."/>
            <person name="Pain A."/>
            <person name="Spottiswoode N."/>
            <person name="Sanders M."/>
            <person name="Quail M."/>
            <person name="Ollomo B."/>
            <person name="Renaud F."/>
            <person name="Thomas A.W."/>
            <person name="Prugnolle F."/>
            <person name="Conway D.J."/>
            <person name="Newbold C."/>
            <person name="Berriman M."/>
        </authorList>
    </citation>
    <scope>NUCLEOTIDE SEQUENCE [LARGE SCALE GENOMIC DNA]</scope>
    <source>
        <strain evidence="2">CDC</strain>
    </source>
</reference>
<dbReference type="EMBL" id="HG810770">
    <property type="protein sequence ID" value="CDO64414.1"/>
    <property type="molecule type" value="Genomic_DNA"/>
</dbReference>
<organism evidence="2 3">
    <name type="scientific">Plasmodium reichenowi</name>
    <dbReference type="NCBI Taxonomy" id="5854"/>
    <lineage>
        <taxon>Eukaryota</taxon>
        <taxon>Sar</taxon>
        <taxon>Alveolata</taxon>
        <taxon>Apicomplexa</taxon>
        <taxon>Aconoidasida</taxon>
        <taxon>Haemosporida</taxon>
        <taxon>Plasmodiidae</taxon>
        <taxon>Plasmodium</taxon>
        <taxon>Plasmodium (Laverania)</taxon>
    </lineage>
</organism>
<gene>
    <name evidence="2" type="primary">GEXP22</name>
    <name evidence="2" type="ORF">PRCDC_0933500</name>
</gene>
<keyword evidence="1" id="KW-0812">Transmembrane</keyword>
<evidence type="ECO:0000313" key="3">
    <source>
        <dbReference type="Proteomes" id="UP000027581"/>
    </source>
</evidence>
<feature type="transmembrane region" description="Helical" evidence="1">
    <location>
        <begin position="45"/>
        <end position="66"/>
    </location>
</feature>
<dbReference type="VEuPathDB" id="PlasmoDB:PRCDC_0933500"/>
<sequence length="313" mass="38236">MIFCKDNKKKGSNKKFNVNSVVEDDICLTKNEKIRKGKLCYKMNLLLRFLLSKTSFVILLFLYIFFVQRFHILTEKEGKESNINSERETYNHQEDHTNLRNLAERIDQPLQEHLENSKEEDEHGFRMLLQNMNPEFSHDEDENHVNNKSEEEINDDILRALKILKGVEKTWYEKCLKERIRYWEVKRGFWNDIEDITWNDLYFGPLTRDMDIEWKKNIWSIWMDNVYKQMWKEDIKDARHFKTRIKRAYTYQEIKNRFHQKEKGLNEKKANIINQWNIFITKCVEEWKKEKTRRTKRQIPLCLQQIKGNGYPI</sequence>
<evidence type="ECO:0000256" key="1">
    <source>
        <dbReference type="SAM" id="Phobius"/>
    </source>
</evidence>
<reference evidence="2" key="1">
    <citation type="submission" date="2014-01" db="EMBL/GenBank/DDBJ databases">
        <authorList>
            <person name="Aslett M."/>
        </authorList>
    </citation>
    <scope>NUCLEOTIDE SEQUENCE</scope>
    <source>
        <strain evidence="2">CDC</strain>
    </source>
</reference>
<keyword evidence="1" id="KW-1133">Transmembrane helix</keyword>
<accession>A0A060RXT6</accession>
<dbReference type="AlphaFoldDB" id="A0A060RXT6"/>
<keyword evidence="3" id="KW-1185">Reference proteome</keyword>
<proteinExistence type="predicted"/>
<keyword evidence="1" id="KW-0472">Membrane</keyword>